<gene>
    <name evidence="1" type="ORF">MNBD_GAMMA08-2506</name>
</gene>
<evidence type="ECO:0000313" key="1">
    <source>
        <dbReference type="EMBL" id="VAW65115.1"/>
    </source>
</evidence>
<proteinExistence type="predicted"/>
<dbReference type="AlphaFoldDB" id="A0A3B0X9Z9"/>
<sequence length="227" mass="26418">METIDNIKLIDNGLRHIECEFTFESPSLFRVLRESHSIFYRSMVEALRGTDNSFITGRNGDKNKKLIIKIGDEDWKQIIKGPVVEGCKKAWRYTEPGICSKPEKLGEPLSDAEWQKSQAWLIPFYDAVAMVQAKPFMCRFTCSNELSISNSEMILLEWAHEKIRNVYEHFVPKLYSSSRKDLERGLLLLLEKSDYLLFVSGNISYRDHEILNQMRNKIHRLRSQALG</sequence>
<organism evidence="1">
    <name type="scientific">hydrothermal vent metagenome</name>
    <dbReference type="NCBI Taxonomy" id="652676"/>
    <lineage>
        <taxon>unclassified sequences</taxon>
        <taxon>metagenomes</taxon>
        <taxon>ecological metagenomes</taxon>
    </lineage>
</organism>
<accession>A0A3B0X9Z9</accession>
<name>A0A3B0X9Z9_9ZZZZ</name>
<reference evidence="1" key="1">
    <citation type="submission" date="2018-06" db="EMBL/GenBank/DDBJ databases">
        <authorList>
            <person name="Zhirakovskaya E."/>
        </authorList>
    </citation>
    <scope>NUCLEOTIDE SEQUENCE</scope>
</reference>
<dbReference type="EMBL" id="UOFH01000307">
    <property type="protein sequence ID" value="VAW65115.1"/>
    <property type="molecule type" value="Genomic_DNA"/>
</dbReference>
<protein>
    <submittedName>
        <fullName evidence="1">Uncharacterized protein</fullName>
    </submittedName>
</protein>